<dbReference type="Gene3D" id="3.40.50.300">
    <property type="entry name" value="P-loop containing nucleotide triphosphate hydrolases"/>
    <property type="match status" value="1"/>
</dbReference>
<dbReference type="AlphaFoldDB" id="A0A6B1Y2R4"/>
<evidence type="ECO:0000313" key="2">
    <source>
        <dbReference type="EMBL" id="MZZ11751.1"/>
    </source>
</evidence>
<dbReference type="InterPro" id="IPR029035">
    <property type="entry name" value="DHS-like_NAD/FAD-binding_dom"/>
</dbReference>
<evidence type="ECO:0000313" key="3">
    <source>
        <dbReference type="Proteomes" id="UP000644192"/>
    </source>
</evidence>
<dbReference type="Pfam" id="PF13289">
    <property type="entry name" value="SIR2_2"/>
    <property type="match status" value="1"/>
</dbReference>
<dbReference type="SUPFAM" id="SSF52467">
    <property type="entry name" value="DHS-like NAD/FAD-binding domain"/>
    <property type="match status" value="1"/>
</dbReference>
<dbReference type="InterPro" id="IPR057574">
    <property type="entry name" value="nSTAND_NTPase5_dom"/>
</dbReference>
<accession>A0A6B1Y2R4</accession>
<sequence>MNSDEFKSRLRRKMLAGEVILFLGAGASLTSTNKSGEKICLGNALKDKISEKFHLSTTETDTLGDIYNIAKKRSTSDLYNILSGEFRDTSPSHEYISLREYSWKRIYTTNIDDSFENTEKSLNVPAQKLIKIHGSDRITNKESLENLYFVKLNGDIQQTNKGFIFSPEEYGAASASFLNWYEELGRDFLNYDFIFIGTQINEPVFFHTIEYYKNRVTHTDTKAYLICPNISEVKKESLETSNIEVIDAKLSDFTTILSQIFPHGLNPSDILHAKNPWLSITNPEKYNLSAIKDILPVTNDTLKIPTSTDNSQRDFYKGFKPTWKDIVEKIPAELSFYTKALSSISLLTRENSIVLTGPAGSGKTTTLKQMAWRLRESHSVYYIDYTSSLLDSFKFLNDLEPGKKKIIFIERISIHIDEFIEARDRKLTSDFLIVTAEREGIWNSRIKEHFPEKSTKTFETNTITKEDAKLIIKKLEKYGNFTRLKKLKESQQSKELHQKSNGQLLIGLLEATYGRGYEKIIKDEYRNLDSDEKRALVFLTAIGTANNVPSSVNTVQIALSSLGYSDNIDEYEEQMKGILTKSADTLSLRHPVYAEKVIYNSASTAEKHELIKGYLEAFSKYEKPTISNLNKNNKTIFKSIINANYLYKLLDGKRREILDIYKNNEKPFESDGLFWLQYALALRKFHEHKGALEKLTIAKDTWSDSAQISHALAQQLMLMVIDELSDSPEADIEIAVEEFRRLEKLEKIVNVYPLVTLAETHTCATSIVEGIERAKEVARAYYKEISKKLQNKENHERLKSCSESLLRFSVSGDISVFKEIATTLKQEA</sequence>
<reference evidence="2" key="1">
    <citation type="submission" date="2020-01" db="EMBL/GenBank/DDBJ databases">
        <title>Bacteria Cultured from War Wounds Associated with the Conflict in Eastern Ukraine.</title>
        <authorList>
            <person name="Snesrud E."/>
            <person name="Galac M.R."/>
            <person name="Mc Gann P."/>
            <person name="Valentine K."/>
            <person name="Viacheslav K."/>
        </authorList>
    </citation>
    <scope>NUCLEOTIDE SEQUENCE</scope>
    <source>
        <strain evidence="2">VNMU148</strain>
    </source>
</reference>
<dbReference type="CDD" id="cd00009">
    <property type="entry name" value="AAA"/>
    <property type="match status" value="1"/>
</dbReference>
<protein>
    <recommendedName>
        <fullName evidence="1">AAA+ ATPase domain-containing protein</fullName>
    </recommendedName>
</protein>
<gene>
    <name evidence="2" type="ORF">GUL26_05805</name>
</gene>
<dbReference type="SMART" id="SM00382">
    <property type="entry name" value="AAA"/>
    <property type="match status" value="1"/>
</dbReference>
<dbReference type="Pfam" id="PF25199">
    <property type="entry name" value="nSTAND_NTPase5"/>
    <property type="match status" value="1"/>
</dbReference>
<evidence type="ECO:0000259" key="1">
    <source>
        <dbReference type="SMART" id="SM00382"/>
    </source>
</evidence>
<dbReference type="InterPro" id="IPR003593">
    <property type="entry name" value="AAA+_ATPase"/>
</dbReference>
<dbReference type="RefSeq" id="WP_023116333.1">
    <property type="nucleotide sequence ID" value="NZ_CAADNI010000514.1"/>
</dbReference>
<comment type="caution">
    <text evidence="2">The sequence shown here is derived from an EMBL/GenBank/DDBJ whole genome shotgun (WGS) entry which is preliminary data.</text>
</comment>
<name>A0A6B1Y2R4_PSEAI</name>
<dbReference type="Proteomes" id="UP000644192">
    <property type="component" value="Unassembled WGS sequence"/>
</dbReference>
<organism evidence="2 3">
    <name type="scientific">Pseudomonas aeruginosa</name>
    <dbReference type="NCBI Taxonomy" id="287"/>
    <lineage>
        <taxon>Bacteria</taxon>
        <taxon>Pseudomonadati</taxon>
        <taxon>Pseudomonadota</taxon>
        <taxon>Gammaproteobacteria</taxon>
        <taxon>Pseudomonadales</taxon>
        <taxon>Pseudomonadaceae</taxon>
        <taxon>Pseudomonas</taxon>
    </lineage>
</organism>
<feature type="domain" description="AAA+ ATPase" evidence="1">
    <location>
        <begin position="349"/>
        <end position="604"/>
    </location>
</feature>
<dbReference type="SUPFAM" id="SSF52540">
    <property type="entry name" value="P-loop containing nucleoside triphosphate hydrolases"/>
    <property type="match status" value="2"/>
</dbReference>
<dbReference type="EMBL" id="WXZT01000003">
    <property type="protein sequence ID" value="MZZ11751.1"/>
    <property type="molecule type" value="Genomic_DNA"/>
</dbReference>
<proteinExistence type="predicted"/>
<dbReference type="InterPro" id="IPR027417">
    <property type="entry name" value="P-loop_NTPase"/>
</dbReference>